<name>A0A2U1Q014_ARTAN</name>
<dbReference type="Pfam" id="PF00078">
    <property type="entry name" value="RVT_1"/>
    <property type="match status" value="1"/>
</dbReference>
<dbReference type="AlphaFoldDB" id="A0A2U1Q014"/>
<dbReference type="PANTHER" id="PTHR31635">
    <property type="entry name" value="REVERSE TRANSCRIPTASE DOMAIN-CONTAINING PROTEIN-RELATED"/>
    <property type="match status" value="1"/>
</dbReference>
<evidence type="ECO:0000313" key="2">
    <source>
        <dbReference type="EMBL" id="PWA91282.1"/>
    </source>
</evidence>
<protein>
    <recommendedName>
        <fullName evidence="1">Reverse transcriptase domain-containing protein</fullName>
    </recommendedName>
</protein>
<dbReference type="OrthoDB" id="1932527at2759"/>
<reference evidence="2 3" key="1">
    <citation type="journal article" date="2018" name="Mol. Plant">
        <title>The genome of Artemisia annua provides insight into the evolution of Asteraceae family and artemisinin biosynthesis.</title>
        <authorList>
            <person name="Shen Q."/>
            <person name="Zhang L."/>
            <person name="Liao Z."/>
            <person name="Wang S."/>
            <person name="Yan T."/>
            <person name="Shi P."/>
            <person name="Liu M."/>
            <person name="Fu X."/>
            <person name="Pan Q."/>
            <person name="Wang Y."/>
            <person name="Lv Z."/>
            <person name="Lu X."/>
            <person name="Zhang F."/>
            <person name="Jiang W."/>
            <person name="Ma Y."/>
            <person name="Chen M."/>
            <person name="Hao X."/>
            <person name="Li L."/>
            <person name="Tang Y."/>
            <person name="Lv G."/>
            <person name="Zhou Y."/>
            <person name="Sun X."/>
            <person name="Brodelius P.E."/>
            <person name="Rose J.K.C."/>
            <person name="Tang K."/>
        </authorList>
    </citation>
    <scope>NUCLEOTIDE SEQUENCE [LARGE SCALE GENOMIC DNA]</scope>
    <source>
        <strain evidence="3">cv. Huhao1</strain>
        <tissue evidence="2">Leaf</tissue>
    </source>
</reference>
<accession>A0A2U1Q014</accession>
<keyword evidence="3" id="KW-1185">Reference proteome</keyword>
<dbReference type="EMBL" id="PKPP01000559">
    <property type="protein sequence ID" value="PWA91282.1"/>
    <property type="molecule type" value="Genomic_DNA"/>
</dbReference>
<dbReference type="Proteomes" id="UP000245207">
    <property type="component" value="Unassembled WGS sequence"/>
</dbReference>
<evidence type="ECO:0000259" key="1">
    <source>
        <dbReference type="Pfam" id="PF00078"/>
    </source>
</evidence>
<proteinExistence type="predicted"/>
<sequence>MWTTDESCEEAIQGAWCPSNLTDGIENLRHNLQGEWVDNPTDLHYLIHEHFKEIYSSSESRDFTSVLDVITPVMNETMSLHLESPVLQSEIEKAVKNMGANKAPVFNEGVMPSSLNMTLVVLLPKIPAPENCMVIANEAFHYIRTKKKGEQRHIALKLDHNKAFDHVEWDFLMATCQKLGFGETWCKLVMACVASYEMEFMINGESIGLIKPSRVIRQGDSMSPIP</sequence>
<organism evidence="2 3">
    <name type="scientific">Artemisia annua</name>
    <name type="common">Sweet wormwood</name>
    <dbReference type="NCBI Taxonomy" id="35608"/>
    <lineage>
        <taxon>Eukaryota</taxon>
        <taxon>Viridiplantae</taxon>
        <taxon>Streptophyta</taxon>
        <taxon>Embryophyta</taxon>
        <taxon>Tracheophyta</taxon>
        <taxon>Spermatophyta</taxon>
        <taxon>Magnoliopsida</taxon>
        <taxon>eudicotyledons</taxon>
        <taxon>Gunneridae</taxon>
        <taxon>Pentapetalae</taxon>
        <taxon>asterids</taxon>
        <taxon>campanulids</taxon>
        <taxon>Asterales</taxon>
        <taxon>Asteraceae</taxon>
        <taxon>Asteroideae</taxon>
        <taxon>Anthemideae</taxon>
        <taxon>Artemisiinae</taxon>
        <taxon>Artemisia</taxon>
    </lineage>
</organism>
<evidence type="ECO:0000313" key="3">
    <source>
        <dbReference type="Proteomes" id="UP000245207"/>
    </source>
</evidence>
<comment type="caution">
    <text evidence="2">The sequence shown here is derived from an EMBL/GenBank/DDBJ whole genome shotgun (WGS) entry which is preliminary data.</text>
</comment>
<feature type="domain" description="Reverse transcriptase" evidence="1">
    <location>
        <begin position="131"/>
        <end position="225"/>
    </location>
</feature>
<gene>
    <name evidence="2" type="ORF">CTI12_AA092190</name>
</gene>
<dbReference type="InterPro" id="IPR000477">
    <property type="entry name" value="RT_dom"/>
</dbReference>
<dbReference type="PANTHER" id="PTHR31635:SF196">
    <property type="entry name" value="REVERSE TRANSCRIPTASE DOMAIN-CONTAINING PROTEIN-RELATED"/>
    <property type="match status" value="1"/>
</dbReference>